<reference evidence="2 3" key="1">
    <citation type="journal article" date="2016" name="Nat. Commun.">
        <title>Thousands of microbial genomes shed light on interconnected biogeochemical processes in an aquifer system.</title>
        <authorList>
            <person name="Anantharaman K."/>
            <person name="Brown C.T."/>
            <person name="Hug L.A."/>
            <person name="Sharon I."/>
            <person name="Castelle C.J."/>
            <person name="Probst A.J."/>
            <person name="Thomas B.C."/>
            <person name="Singh A."/>
            <person name="Wilkins M.J."/>
            <person name="Karaoz U."/>
            <person name="Brodie E.L."/>
            <person name="Williams K.H."/>
            <person name="Hubbard S.S."/>
            <person name="Banfield J.F."/>
        </authorList>
    </citation>
    <scope>NUCLEOTIDE SEQUENCE [LARGE SCALE GENOMIC DNA]</scope>
</reference>
<dbReference type="AlphaFoldDB" id="A0A1F7IM14"/>
<dbReference type="Proteomes" id="UP000178040">
    <property type="component" value="Unassembled WGS sequence"/>
</dbReference>
<feature type="transmembrane region" description="Helical" evidence="1">
    <location>
        <begin position="7"/>
        <end position="25"/>
    </location>
</feature>
<feature type="transmembrane region" description="Helical" evidence="1">
    <location>
        <begin position="37"/>
        <end position="56"/>
    </location>
</feature>
<accession>A0A1F7IM14</accession>
<evidence type="ECO:0000256" key="1">
    <source>
        <dbReference type="SAM" id="Phobius"/>
    </source>
</evidence>
<organism evidence="2 3">
    <name type="scientific">Candidatus Roizmanbacteria bacterium RIFCSPLOWO2_01_FULL_37_16</name>
    <dbReference type="NCBI Taxonomy" id="1802058"/>
    <lineage>
        <taxon>Bacteria</taxon>
        <taxon>Candidatus Roizmaniibacteriota</taxon>
    </lineage>
</organism>
<evidence type="ECO:0000313" key="3">
    <source>
        <dbReference type="Proteomes" id="UP000178040"/>
    </source>
</evidence>
<name>A0A1F7IM14_9BACT</name>
<evidence type="ECO:0000313" key="2">
    <source>
        <dbReference type="EMBL" id="OGK44320.1"/>
    </source>
</evidence>
<keyword evidence="1" id="KW-0472">Membrane</keyword>
<keyword evidence="1" id="KW-1133">Transmembrane helix</keyword>
<sequence length="122" mass="13734">MNHKSAVLYGLAIWAFVFIIAMLAFPLRANDRPLFESIMPVALVIATTFASVKYFLKSKKRTTWVGFCLGLIWFGVNVGIDLLMFSWGPMKMSLANYIKDIGVTYLLIPVITTGIGFIYESR</sequence>
<proteinExistence type="predicted"/>
<dbReference type="EMBL" id="MGAI01000031">
    <property type="protein sequence ID" value="OGK44320.1"/>
    <property type="molecule type" value="Genomic_DNA"/>
</dbReference>
<gene>
    <name evidence="2" type="ORF">A3B40_01560</name>
</gene>
<feature type="transmembrane region" description="Helical" evidence="1">
    <location>
        <begin position="63"/>
        <end position="85"/>
    </location>
</feature>
<comment type="caution">
    <text evidence="2">The sequence shown here is derived from an EMBL/GenBank/DDBJ whole genome shotgun (WGS) entry which is preliminary data.</text>
</comment>
<feature type="transmembrane region" description="Helical" evidence="1">
    <location>
        <begin position="97"/>
        <end position="119"/>
    </location>
</feature>
<protein>
    <submittedName>
        <fullName evidence="2">Uncharacterized protein</fullName>
    </submittedName>
</protein>
<keyword evidence="1" id="KW-0812">Transmembrane</keyword>